<protein>
    <submittedName>
        <fullName evidence="1">Uncharacterized protein</fullName>
    </submittedName>
</protein>
<sequence length="99" mass="11082">MLYNETTAATPTAYARVNVTKQTTQVNHALVQARVDSLAFASQQQSDIITSDCFFSLFTEEEHEDVSERKENFALATFTSPIPKKRKRGTVTPIVTLTQ</sequence>
<evidence type="ECO:0000313" key="1">
    <source>
        <dbReference type="EMBL" id="GBP56027.1"/>
    </source>
</evidence>
<dbReference type="AlphaFoldDB" id="A0A4C1X135"/>
<dbReference type="Proteomes" id="UP000299102">
    <property type="component" value="Unassembled WGS sequence"/>
</dbReference>
<name>A0A4C1X135_EUMVA</name>
<accession>A0A4C1X135</accession>
<keyword evidence="2" id="KW-1185">Reference proteome</keyword>
<gene>
    <name evidence="1" type="ORF">EVAR_97448_1</name>
</gene>
<reference evidence="1 2" key="1">
    <citation type="journal article" date="2019" name="Commun. Biol.">
        <title>The bagworm genome reveals a unique fibroin gene that provides high tensile strength.</title>
        <authorList>
            <person name="Kono N."/>
            <person name="Nakamura H."/>
            <person name="Ohtoshi R."/>
            <person name="Tomita M."/>
            <person name="Numata K."/>
            <person name="Arakawa K."/>
        </authorList>
    </citation>
    <scope>NUCLEOTIDE SEQUENCE [LARGE SCALE GENOMIC DNA]</scope>
</reference>
<comment type="caution">
    <text evidence="1">The sequence shown here is derived from an EMBL/GenBank/DDBJ whole genome shotgun (WGS) entry which is preliminary data.</text>
</comment>
<evidence type="ECO:0000313" key="2">
    <source>
        <dbReference type="Proteomes" id="UP000299102"/>
    </source>
</evidence>
<organism evidence="1 2">
    <name type="scientific">Eumeta variegata</name>
    <name type="common">Bagworm moth</name>
    <name type="synonym">Eumeta japonica</name>
    <dbReference type="NCBI Taxonomy" id="151549"/>
    <lineage>
        <taxon>Eukaryota</taxon>
        <taxon>Metazoa</taxon>
        <taxon>Ecdysozoa</taxon>
        <taxon>Arthropoda</taxon>
        <taxon>Hexapoda</taxon>
        <taxon>Insecta</taxon>
        <taxon>Pterygota</taxon>
        <taxon>Neoptera</taxon>
        <taxon>Endopterygota</taxon>
        <taxon>Lepidoptera</taxon>
        <taxon>Glossata</taxon>
        <taxon>Ditrysia</taxon>
        <taxon>Tineoidea</taxon>
        <taxon>Psychidae</taxon>
        <taxon>Oiketicinae</taxon>
        <taxon>Eumeta</taxon>
    </lineage>
</organism>
<proteinExistence type="predicted"/>
<dbReference type="EMBL" id="BGZK01000683">
    <property type="protein sequence ID" value="GBP56027.1"/>
    <property type="molecule type" value="Genomic_DNA"/>
</dbReference>